<name>A0AAD7T5F6_9TELE</name>
<feature type="region of interest" description="Disordered" evidence="1">
    <location>
        <begin position="98"/>
        <end position="152"/>
    </location>
</feature>
<sequence>MNTCLDILTQIKRILNIISYCSPCGRVMETTVLESTLIGALLMVSVVLLAGLCLSCRKHSHTSIQQNYDDYDETQPFPTGSGGFRIVRTTGAVLPVSTNHVNMSGSSGHSSHLLSATSPLQRQSRHSSFAPTDDGSIPSYENQESPQDVDKEEDDIPGYIEVLPDPPVSESICRSQQSLTSIQSSGTGEMVYVNVDSESEKSYINVKDEIFHELYPGVSCESMGSEDNSSSEYVNAPPQRGH</sequence>
<dbReference type="GO" id="GO:0007165">
    <property type="term" value="P:signal transduction"/>
    <property type="evidence" value="ECO:0007669"/>
    <property type="project" value="InterPro"/>
</dbReference>
<dbReference type="Pfam" id="PF15234">
    <property type="entry name" value="LAT"/>
    <property type="match status" value="1"/>
</dbReference>
<proteinExistence type="predicted"/>
<keyword evidence="2" id="KW-0812">Transmembrane</keyword>
<evidence type="ECO:0000256" key="2">
    <source>
        <dbReference type="SAM" id="Phobius"/>
    </source>
</evidence>
<reference evidence="3" key="1">
    <citation type="journal article" date="2023" name="Science">
        <title>Genome structures resolve the early diversification of teleost fishes.</title>
        <authorList>
            <person name="Parey E."/>
            <person name="Louis A."/>
            <person name="Montfort J."/>
            <person name="Bouchez O."/>
            <person name="Roques C."/>
            <person name="Iampietro C."/>
            <person name="Lluch J."/>
            <person name="Castinel A."/>
            <person name="Donnadieu C."/>
            <person name="Desvignes T."/>
            <person name="Floi Bucao C."/>
            <person name="Jouanno E."/>
            <person name="Wen M."/>
            <person name="Mejri S."/>
            <person name="Dirks R."/>
            <person name="Jansen H."/>
            <person name="Henkel C."/>
            <person name="Chen W.J."/>
            <person name="Zahm M."/>
            <person name="Cabau C."/>
            <person name="Klopp C."/>
            <person name="Thompson A.W."/>
            <person name="Robinson-Rechavi M."/>
            <person name="Braasch I."/>
            <person name="Lecointre G."/>
            <person name="Bobe J."/>
            <person name="Postlethwait J.H."/>
            <person name="Berthelot C."/>
            <person name="Roest Crollius H."/>
            <person name="Guiguen Y."/>
        </authorList>
    </citation>
    <scope>NUCLEOTIDE SEQUENCE</scope>
    <source>
        <strain evidence="3">NC1722</strain>
    </source>
</reference>
<evidence type="ECO:0000313" key="3">
    <source>
        <dbReference type="EMBL" id="KAJ8414172.1"/>
    </source>
</evidence>
<dbReference type="AlphaFoldDB" id="A0AAD7T5F6"/>
<evidence type="ECO:0000313" key="4">
    <source>
        <dbReference type="Proteomes" id="UP001221898"/>
    </source>
</evidence>
<evidence type="ECO:0000256" key="1">
    <source>
        <dbReference type="SAM" id="MobiDB-lite"/>
    </source>
</evidence>
<feature type="transmembrane region" description="Helical" evidence="2">
    <location>
        <begin position="37"/>
        <end position="56"/>
    </location>
</feature>
<feature type="compositionally biased region" description="Low complexity" evidence="1">
    <location>
        <begin position="104"/>
        <end position="115"/>
    </location>
</feature>
<comment type="caution">
    <text evidence="3">The sequence shown here is derived from an EMBL/GenBank/DDBJ whole genome shotgun (WGS) entry which is preliminary data.</text>
</comment>
<dbReference type="InterPro" id="IPR008359">
    <property type="entry name" value="Linker_for_activat_Tcells_prot"/>
</dbReference>
<dbReference type="EMBL" id="JAINUG010000013">
    <property type="protein sequence ID" value="KAJ8414172.1"/>
    <property type="molecule type" value="Genomic_DNA"/>
</dbReference>
<gene>
    <name evidence="3" type="ORF">AAFF_G00050420</name>
</gene>
<feature type="compositionally biased region" description="Polar residues" evidence="1">
    <location>
        <begin position="116"/>
        <end position="130"/>
    </location>
</feature>
<dbReference type="Proteomes" id="UP001221898">
    <property type="component" value="Unassembled WGS sequence"/>
</dbReference>
<keyword evidence="2" id="KW-1133">Transmembrane helix</keyword>
<feature type="region of interest" description="Disordered" evidence="1">
    <location>
        <begin position="219"/>
        <end position="242"/>
    </location>
</feature>
<accession>A0AAD7T5F6</accession>
<dbReference type="GO" id="GO:0016020">
    <property type="term" value="C:membrane"/>
    <property type="evidence" value="ECO:0007669"/>
    <property type="project" value="InterPro"/>
</dbReference>
<organism evidence="3 4">
    <name type="scientific">Aldrovandia affinis</name>
    <dbReference type="NCBI Taxonomy" id="143900"/>
    <lineage>
        <taxon>Eukaryota</taxon>
        <taxon>Metazoa</taxon>
        <taxon>Chordata</taxon>
        <taxon>Craniata</taxon>
        <taxon>Vertebrata</taxon>
        <taxon>Euteleostomi</taxon>
        <taxon>Actinopterygii</taxon>
        <taxon>Neopterygii</taxon>
        <taxon>Teleostei</taxon>
        <taxon>Notacanthiformes</taxon>
        <taxon>Halosauridae</taxon>
        <taxon>Aldrovandia</taxon>
    </lineage>
</organism>
<keyword evidence="2" id="KW-0472">Membrane</keyword>
<keyword evidence="4" id="KW-1185">Reference proteome</keyword>
<protein>
    <submittedName>
        <fullName evidence="3">Uncharacterized protein</fullName>
    </submittedName>
</protein>